<evidence type="ECO:0000313" key="2">
    <source>
        <dbReference type="EMBL" id="CAG9800050.1"/>
    </source>
</evidence>
<sequence>MKFIVENILIFLIIAVSVQGETISQHFNTYLQNKQAGNDNQYDDDCIKNTLQVDKFGDKSLTQFEFDFLFDYSRFYCSEQSAIEYEINSYKFLHMHFGIASDEIAVPCLKKKLLDLEPGTNYINVSAENSPTCRFQKFHEGLPMGLRFIYQQNAEDTLKFAETCSQVSLDDYTKIIVKSVLVTIVGFSEEQKDFEQNKVMREFKEFKTAGRNCIVKKLESE</sequence>
<feature type="signal peptide" evidence="1">
    <location>
        <begin position="1"/>
        <end position="20"/>
    </location>
</feature>
<accession>A0A9N9RKS7</accession>
<keyword evidence="3" id="KW-1185">Reference proteome</keyword>
<reference evidence="2" key="2">
    <citation type="submission" date="2022-10" db="EMBL/GenBank/DDBJ databases">
        <authorList>
            <consortium name="ENA_rothamsted_submissions"/>
            <consortium name="culmorum"/>
            <person name="King R."/>
        </authorList>
    </citation>
    <scope>NUCLEOTIDE SEQUENCE</scope>
</reference>
<protein>
    <submittedName>
        <fullName evidence="2">Uncharacterized protein</fullName>
    </submittedName>
</protein>
<name>A0A9N9RKS7_9DIPT</name>
<gene>
    <name evidence="2" type="ORF">CHIRRI_LOCUS3003</name>
</gene>
<dbReference type="AlphaFoldDB" id="A0A9N9RKS7"/>
<reference evidence="2" key="1">
    <citation type="submission" date="2022-01" db="EMBL/GenBank/DDBJ databases">
        <authorList>
            <person name="King R."/>
        </authorList>
    </citation>
    <scope>NUCLEOTIDE SEQUENCE</scope>
</reference>
<evidence type="ECO:0000313" key="3">
    <source>
        <dbReference type="Proteomes" id="UP001153620"/>
    </source>
</evidence>
<evidence type="ECO:0000256" key="1">
    <source>
        <dbReference type="SAM" id="SignalP"/>
    </source>
</evidence>
<organism evidence="2 3">
    <name type="scientific">Chironomus riparius</name>
    <dbReference type="NCBI Taxonomy" id="315576"/>
    <lineage>
        <taxon>Eukaryota</taxon>
        <taxon>Metazoa</taxon>
        <taxon>Ecdysozoa</taxon>
        <taxon>Arthropoda</taxon>
        <taxon>Hexapoda</taxon>
        <taxon>Insecta</taxon>
        <taxon>Pterygota</taxon>
        <taxon>Neoptera</taxon>
        <taxon>Endopterygota</taxon>
        <taxon>Diptera</taxon>
        <taxon>Nematocera</taxon>
        <taxon>Chironomoidea</taxon>
        <taxon>Chironomidae</taxon>
        <taxon>Chironominae</taxon>
        <taxon>Chironomus</taxon>
    </lineage>
</organism>
<dbReference type="EMBL" id="OU895877">
    <property type="protein sequence ID" value="CAG9800050.1"/>
    <property type="molecule type" value="Genomic_DNA"/>
</dbReference>
<feature type="chain" id="PRO_5040447467" evidence="1">
    <location>
        <begin position="21"/>
        <end position="221"/>
    </location>
</feature>
<dbReference type="Proteomes" id="UP001153620">
    <property type="component" value="Chromosome 1"/>
</dbReference>
<proteinExistence type="predicted"/>
<keyword evidence="1" id="KW-0732">Signal</keyword>